<dbReference type="RefSeq" id="WP_346053807.1">
    <property type="nucleotide sequence ID" value="NZ_BAABIB010000058.1"/>
</dbReference>
<comment type="caution">
    <text evidence="1">The sequence shown here is derived from an EMBL/GenBank/DDBJ whole genome shotgun (WGS) entry which is preliminary data.</text>
</comment>
<dbReference type="EMBL" id="BAABIB010000058">
    <property type="protein sequence ID" value="GAA5161246.1"/>
    <property type="molecule type" value="Genomic_DNA"/>
</dbReference>
<evidence type="ECO:0000313" key="2">
    <source>
        <dbReference type="Proteomes" id="UP001500192"/>
    </source>
</evidence>
<keyword evidence="2" id="KW-1185">Reference proteome</keyword>
<evidence type="ECO:0000313" key="1">
    <source>
        <dbReference type="EMBL" id="GAA5161246.1"/>
    </source>
</evidence>
<protein>
    <recommendedName>
        <fullName evidence="3">Flp pilus assembly protein CpaB</fullName>
    </recommendedName>
</protein>
<name>A0ABP9QFZ9_9PSEU</name>
<accession>A0ABP9QFZ9</accession>
<dbReference type="Proteomes" id="UP001500192">
    <property type="component" value="Unassembled WGS sequence"/>
</dbReference>
<gene>
    <name evidence="1" type="ORF">GCM10023214_26200</name>
</gene>
<evidence type="ECO:0008006" key="3">
    <source>
        <dbReference type="Google" id="ProtNLM"/>
    </source>
</evidence>
<proteinExistence type="predicted"/>
<organism evidence="1 2">
    <name type="scientific">Amycolatopsis dongchuanensis</name>
    <dbReference type="NCBI Taxonomy" id="1070866"/>
    <lineage>
        <taxon>Bacteria</taxon>
        <taxon>Bacillati</taxon>
        <taxon>Actinomycetota</taxon>
        <taxon>Actinomycetes</taxon>
        <taxon>Pseudonocardiales</taxon>
        <taxon>Pseudonocardiaceae</taxon>
        <taxon>Amycolatopsis</taxon>
    </lineage>
</organism>
<sequence length="160" mass="16670">MRIRLWEIWIRLRSSLRSRRFSRFRRLVAVGLLVLAAVFAVRSPGASPPSPEAASARASPGAVPNLVPGLSTVPVRLADAAVAGLLSPGTRVDVVTADEGVSRVLAPLATVVDVRSPPAGSSRFLAGEDKGPLVLIAVPPDTATQVAASSLRNPVAVTLR</sequence>
<reference evidence="2" key="1">
    <citation type="journal article" date="2019" name="Int. J. Syst. Evol. Microbiol.">
        <title>The Global Catalogue of Microorganisms (GCM) 10K type strain sequencing project: providing services to taxonomists for standard genome sequencing and annotation.</title>
        <authorList>
            <consortium name="The Broad Institute Genomics Platform"/>
            <consortium name="The Broad Institute Genome Sequencing Center for Infectious Disease"/>
            <person name="Wu L."/>
            <person name="Ma J."/>
        </authorList>
    </citation>
    <scope>NUCLEOTIDE SEQUENCE [LARGE SCALE GENOMIC DNA]</scope>
    <source>
        <strain evidence="2">JCM 18054</strain>
    </source>
</reference>